<organism evidence="2 3">
    <name type="scientific">Leifsonia xyli subsp. xyli</name>
    <dbReference type="NCBI Taxonomy" id="59736"/>
    <lineage>
        <taxon>Bacteria</taxon>
        <taxon>Bacillati</taxon>
        <taxon>Actinomycetota</taxon>
        <taxon>Actinomycetes</taxon>
        <taxon>Micrococcales</taxon>
        <taxon>Microbacteriaceae</taxon>
        <taxon>Leifsonia</taxon>
    </lineage>
</organism>
<feature type="transmembrane region" description="Helical" evidence="1">
    <location>
        <begin position="72"/>
        <end position="91"/>
    </location>
</feature>
<evidence type="ECO:0000256" key="1">
    <source>
        <dbReference type="SAM" id="Phobius"/>
    </source>
</evidence>
<comment type="caution">
    <text evidence="2">The sequence shown here is derived from an EMBL/GenBank/DDBJ whole genome shotgun (WGS) entry which is preliminary data.</text>
</comment>
<evidence type="ECO:0000313" key="3">
    <source>
        <dbReference type="Proteomes" id="UP000094426"/>
    </source>
</evidence>
<keyword evidence="1" id="KW-1133">Transmembrane helix</keyword>
<feature type="transmembrane region" description="Helical" evidence="1">
    <location>
        <begin position="35"/>
        <end position="60"/>
    </location>
</feature>
<evidence type="ECO:0008006" key="4">
    <source>
        <dbReference type="Google" id="ProtNLM"/>
    </source>
</evidence>
<keyword evidence="1" id="KW-0472">Membrane</keyword>
<evidence type="ECO:0000313" key="2">
    <source>
        <dbReference type="EMBL" id="ODA89915.1"/>
    </source>
</evidence>
<proteinExistence type="predicted"/>
<keyword evidence="1" id="KW-0812">Transmembrane</keyword>
<protein>
    <recommendedName>
        <fullName evidence="4">MFS transporter permease</fullName>
    </recommendedName>
</protein>
<gene>
    <name evidence="2" type="ORF">ATY41_11745</name>
</gene>
<dbReference type="EMBL" id="LNZG01000025">
    <property type="protein sequence ID" value="ODA89915.1"/>
    <property type="molecule type" value="Genomic_DNA"/>
</dbReference>
<dbReference type="AlphaFoldDB" id="A0A1E2SJ89"/>
<name>A0A1E2SJ89_LEIXY</name>
<dbReference type="Proteomes" id="UP000094426">
    <property type="component" value="Unassembled WGS sequence"/>
</dbReference>
<accession>A0A1E2SJ89</accession>
<reference evidence="2 3" key="1">
    <citation type="submission" date="2015-11" db="EMBL/GenBank/DDBJ databases">
        <authorList>
            <person name="Zhang Y."/>
            <person name="Guo Z."/>
        </authorList>
    </citation>
    <scope>NUCLEOTIDE SEQUENCE [LARGE SCALE GENOMIC DNA]</scope>
    <source>
        <strain evidence="3">gdw1</strain>
    </source>
</reference>
<dbReference type="RefSeq" id="WP_041768349.1">
    <property type="nucleotide sequence ID" value="NZ_LNZG01000025.1"/>
</dbReference>
<dbReference type="OrthoDB" id="5115907at2"/>
<feature type="transmembrane region" description="Helical" evidence="1">
    <location>
        <begin position="7"/>
        <end position="29"/>
    </location>
</feature>
<feature type="transmembrane region" description="Helical" evidence="1">
    <location>
        <begin position="97"/>
        <end position="116"/>
    </location>
</feature>
<sequence length="164" mass="17816">MIIRKAFYWWLFPSAVVLPTWLLVGWAAFHTGSGWSFLGLLLLCPLLFLALLAIGGMLAARKSVRAARAVSWYDVGLLASWNAALVAFGFFPGAAAGWLAVAGVLLFLGLFWLGLWELVAELRGRVGETSAASERAAQPQRVRRDPGMSAGDAEVIVIEERREG</sequence>